<gene>
    <name evidence="3" type="ORF">C7438_1491</name>
</gene>
<comment type="function">
    <text evidence="2">NDH-1 shuttles electrons from NADH, via FMN and iron-sulfur (Fe-S) centers, to quinones in the respiratory chain. Couples the redox reaction to proton translocation (for every two electrons transferred, four hydrogen ions are translocated across the cytoplasmic membrane), and thus conserves the redox energy in a proton gradient.</text>
</comment>
<keyword evidence="2" id="KW-0472">Membrane</keyword>
<keyword evidence="2" id="KW-0812">Transmembrane</keyword>
<dbReference type="Proteomes" id="UP000267019">
    <property type="component" value="Unassembled WGS sequence"/>
</dbReference>
<name>A0A660KTB3_9BACL</name>
<dbReference type="PANTHER" id="PTHR33269:SF17">
    <property type="entry name" value="NADH-UBIQUINONE OXIDOREDUCTASE CHAIN 6"/>
    <property type="match status" value="1"/>
</dbReference>
<feature type="transmembrane region" description="Helical" evidence="2">
    <location>
        <begin position="32"/>
        <end position="49"/>
    </location>
</feature>
<reference evidence="3 4" key="1">
    <citation type="submission" date="2018-10" db="EMBL/GenBank/DDBJ databases">
        <title>Genomic Encyclopedia of Type Strains, Phase IV (KMG-IV): sequencing the most valuable type-strain genomes for metagenomic binning, comparative biology and taxonomic classification.</title>
        <authorList>
            <person name="Goeker M."/>
        </authorList>
    </citation>
    <scope>NUCLEOTIDE SEQUENCE [LARGE SCALE GENOMIC DNA]</scope>
    <source>
        <strain evidence="3 4">DSM 22653</strain>
    </source>
</reference>
<keyword evidence="2" id="KW-0874">Quinone</keyword>
<dbReference type="Gene3D" id="1.20.120.1200">
    <property type="entry name" value="NADH-ubiquinone/plastoquinone oxidoreductase chain 6, subunit NuoJ"/>
    <property type="match status" value="1"/>
</dbReference>
<dbReference type="AlphaFoldDB" id="A0A660KTB3"/>
<comment type="caution">
    <text evidence="3">The sequence shown here is derived from an EMBL/GenBank/DDBJ whole genome shotgun (WGS) entry which is preliminary data.</text>
</comment>
<sequence length="164" mass="17449">MMWSYAFFLLFALLTLGSAFLLLSLRKTLHAVFAAMGAFLGLAALYFLLGAEFVAAVQILVYAGAVTILAAFGVMLSRHREEGRTTTGEILGLVSALSFFLLVAAFLWKARFPLLGAPGEGFVRLHDIGELAFDPAYGLAVVLGGLLLALALIGAVLVAREDEP</sequence>
<keyword evidence="2" id="KW-0520">NAD</keyword>
<dbReference type="EMBL" id="RBIJ01000005">
    <property type="protein sequence ID" value="RKQ83831.1"/>
    <property type="molecule type" value="Genomic_DNA"/>
</dbReference>
<dbReference type="EC" id="7.1.1.-" evidence="2"/>
<evidence type="ECO:0000256" key="1">
    <source>
        <dbReference type="ARBA" id="ARBA00005698"/>
    </source>
</evidence>
<accession>A0A660KTB3</accession>
<keyword evidence="2" id="KW-1003">Cell membrane</keyword>
<feature type="transmembrane region" description="Helical" evidence="2">
    <location>
        <begin position="6"/>
        <end position="25"/>
    </location>
</feature>
<feature type="transmembrane region" description="Helical" evidence="2">
    <location>
        <begin position="136"/>
        <end position="159"/>
    </location>
</feature>
<comment type="similarity">
    <text evidence="1 2">Belongs to the complex I subunit 6 family.</text>
</comment>
<dbReference type="GO" id="GO:0048038">
    <property type="term" value="F:quinone binding"/>
    <property type="evidence" value="ECO:0007669"/>
    <property type="project" value="UniProtKB-UniRule"/>
</dbReference>
<dbReference type="InterPro" id="IPR001457">
    <property type="entry name" value="NADH_UbQ/plastoQ_OxRdtase_su6"/>
</dbReference>
<protein>
    <recommendedName>
        <fullName evidence="2">NADH-quinone oxidoreductase subunit J</fullName>
        <ecNumber evidence="2">7.1.1.-</ecNumber>
    </recommendedName>
</protein>
<comment type="subcellular location">
    <subcellularLocation>
        <location evidence="2">Cell membrane</location>
        <topology evidence="2">Multi-pass membrane protein</topology>
    </subcellularLocation>
</comment>
<keyword evidence="4" id="KW-1185">Reference proteome</keyword>
<keyword evidence="2" id="KW-1133">Transmembrane helix</keyword>
<organism evidence="3 4">
    <name type="scientific">Brockia lithotrophica</name>
    <dbReference type="NCBI Taxonomy" id="933949"/>
    <lineage>
        <taxon>Bacteria</taxon>
        <taxon>Bacillati</taxon>
        <taxon>Bacillota</taxon>
        <taxon>Bacilli</taxon>
        <taxon>Bacillales</taxon>
        <taxon>Bacillales Family X. Incertae Sedis</taxon>
        <taxon>Brockia</taxon>
    </lineage>
</organism>
<feature type="transmembrane region" description="Helical" evidence="2">
    <location>
        <begin position="88"/>
        <end position="108"/>
    </location>
</feature>
<feature type="transmembrane region" description="Helical" evidence="2">
    <location>
        <begin position="55"/>
        <end position="76"/>
    </location>
</feature>
<dbReference type="GO" id="GO:0008137">
    <property type="term" value="F:NADH dehydrogenase (ubiquinone) activity"/>
    <property type="evidence" value="ECO:0007669"/>
    <property type="project" value="UniProtKB-UniRule"/>
</dbReference>
<dbReference type="GO" id="GO:0005886">
    <property type="term" value="C:plasma membrane"/>
    <property type="evidence" value="ECO:0007669"/>
    <property type="project" value="UniProtKB-SubCell"/>
</dbReference>
<evidence type="ECO:0000313" key="4">
    <source>
        <dbReference type="Proteomes" id="UP000267019"/>
    </source>
</evidence>
<dbReference type="Pfam" id="PF00499">
    <property type="entry name" value="Oxidored_q3"/>
    <property type="match status" value="1"/>
</dbReference>
<evidence type="ECO:0000256" key="2">
    <source>
        <dbReference type="RuleBase" id="RU004429"/>
    </source>
</evidence>
<dbReference type="PANTHER" id="PTHR33269">
    <property type="entry name" value="NADH-UBIQUINONE OXIDOREDUCTASE CHAIN 6"/>
    <property type="match status" value="1"/>
</dbReference>
<dbReference type="InterPro" id="IPR042106">
    <property type="entry name" value="Nuo/plastoQ_OxRdtase_6_NuoJ"/>
</dbReference>
<evidence type="ECO:0000313" key="3">
    <source>
        <dbReference type="EMBL" id="RKQ83831.1"/>
    </source>
</evidence>
<comment type="catalytic activity">
    <reaction evidence="2">
        <text>a quinone + NADH + 5 H(+)(in) = a quinol + NAD(+) + 4 H(+)(out)</text>
        <dbReference type="Rhea" id="RHEA:57888"/>
        <dbReference type="ChEBI" id="CHEBI:15378"/>
        <dbReference type="ChEBI" id="CHEBI:24646"/>
        <dbReference type="ChEBI" id="CHEBI:57540"/>
        <dbReference type="ChEBI" id="CHEBI:57945"/>
        <dbReference type="ChEBI" id="CHEBI:132124"/>
    </reaction>
</comment>
<dbReference type="OrthoDB" id="9814997at2"/>
<proteinExistence type="inferred from homology"/>